<evidence type="ECO:0000256" key="3">
    <source>
        <dbReference type="ARBA" id="ARBA00022989"/>
    </source>
</evidence>
<organism evidence="8 9">
    <name type="scientific">Candidatus Protofrankia datiscae</name>
    <dbReference type="NCBI Taxonomy" id="2716812"/>
    <lineage>
        <taxon>Bacteria</taxon>
        <taxon>Bacillati</taxon>
        <taxon>Actinomycetota</taxon>
        <taxon>Actinomycetes</taxon>
        <taxon>Frankiales</taxon>
        <taxon>Frankiaceae</taxon>
        <taxon>Protofrankia</taxon>
    </lineage>
</organism>
<dbReference type="PANTHER" id="PTHR30566">
    <property type="entry name" value="YNAI-RELATED MECHANOSENSITIVE ION CHANNEL"/>
    <property type="match status" value="1"/>
</dbReference>
<dbReference type="GO" id="GO:0055085">
    <property type="term" value="P:transmembrane transport"/>
    <property type="evidence" value="ECO:0007669"/>
    <property type="project" value="InterPro"/>
</dbReference>
<feature type="transmembrane region" description="Helical" evidence="6">
    <location>
        <begin position="63"/>
        <end position="79"/>
    </location>
</feature>
<dbReference type="Pfam" id="PF00924">
    <property type="entry name" value="MS_channel_2nd"/>
    <property type="match status" value="1"/>
</dbReference>
<evidence type="ECO:0000313" key="9">
    <source>
        <dbReference type="Proteomes" id="UP000001549"/>
    </source>
</evidence>
<keyword evidence="2 6" id="KW-0812">Transmembrane</keyword>
<dbReference type="PANTHER" id="PTHR30566:SF25">
    <property type="entry name" value="INNER MEMBRANE PROTEIN"/>
    <property type="match status" value="1"/>
</dbReference>
<evidence type="ECO:0000256" key="2">
    <source>
        <dbReference type="ARBA" id="ARBA00022692"/>
    </source>
</evidence>
<feature type="transmembrane region" description="Helical" evidence="6">
    <location>
        <begin position="91"/>
        <end position="117"/>
    </location>
</feature>
<dbReference type="InterPro" id="IPR006685">
    <property type="entry name" value="MscS_channel_2nd"/>
</dbReference>
<sequence length="439" mass="48076">MVIRHAAEMSLPEADSTPAVLIVLAMAAVLGYTVALVVDRTARRVGRRSAAAADLAQRGRRPARLTLVLVALLVALNAMPEQTWTGAIVRLLGLVFIGGVSWLVAVLTFLLEDLALARYRMDVADNRHARRVHTQVTLLRRITVVVITVIAVASMLMTFPSVRIAGASIVASAGIVAIVAGLAAQTSLANVFAGLQLAFTDAIRVDDVVVVEEEWGRIEEITLTYVVVHIWDDRRMILPSTYFTTTPFQNWTRREAAVLGVVELDLDWSVPVEEMRAEMHRILDATALWDGRVSVLQVTDAVGGCVRVRVLVSGSDGPTVFDLRCHVRELLVRWLRQRHPAALPRTRLEHERSGPVWWDGEHDGHGKGVYGPAQRRESDPTTARVAAADPATTSARMDIRAHPEEAHPDARLFGGSPDAAERSRAFSETDENGSHRPPS</sequence>
<evidence type="ECO:0000256" key="4">
    <source>
        <dbReference type="ARBA" id="ARBA00023136"/>
    </source>
</evidence>
<dbReference type="InterPro" id="IPR010920">
    <property type="entry name" value="LSM_dom_sf"/>
</dbReference>
<feature type="compositionally biased region" description="Basic and acidic residues" evidence="5">
    <location>
        <begin position="397"/>
        <end position="410"/>
    </location>
</feature>
<dbReference type="SUPFAM" id="SSF50182">
    <property type="entry name" value="Sm-like ribonucleoproteins"/>
    <property type="match status" value="1"/>
</dbReference>
<feature type="transmembrane region" description="Helical" evidence="6">
    <location>
        <begin position="138"/>
        <end position="158"/>
    </location>
</feature>
<dbReference type="HOGENOM" id="CLU_021080_1_1_11"/>
<comment type="subcellular location">
    <subcellularLocation>
        <location evidence="1">Membrane</location>
    </subcellularLocation>
</comment>
<protein>
    <submittedName>
        <fullName evidence="8">MscS Mechanosensitive ion channel</fullName>
    </submittedName>
</protein>
<feature type="transmembrane region" description="Helical" evidence="6">
    <location>
        <begin position="164"/>
        <end position="184"/>
    </location>
</feature>
<name>F8B4V2_9ACTN</name>
<dbReference type="Proteomes" id="UP000001549">
    <property type="component" value="Chromosome"/>
</dbReference>
<evidence type="ECO:0000259" key="7">
    <source>
        <dbReference type="Pfam" id="PF00924"/>
    </source>
</evidence>
<feature type="transmembrane region" description="Helical" evidence="6">
    <location>
        <begin position="19"/>
        <end position="38"/>
    </location>
</feature>
<dbReference type="GO" id="GO:0016020">
    <property type="term" value="C:membrane"/>
    <property type="evidence" value="ECO:0007669"/>
    <property type="project" value="UniProtKB-SubCell"/>
</dbReference>
<dbReference type="STRING" id="656024.FsymDg_2731"/>
<dbReference type="eggNOG" id="COG0668">
    <property type="taxonomic scope" value="Bacteria"/>
</dbReference>
<dbReference type="Gene3D" id="1.10.287.1260">
    <property type="match status" value="1"/>
</dbReference>
<evidence type="ECO:0000256" key="1">
    <source>
        <dbReference type="ARBA" id="ARBA00004370"/>
    </source>
</evidence>
<proteinExistence type="predicted"/>
<dbReference type="InterPro" id="IPR023408">
    <property type="entry name" value="MscS_beta-dom_sf"/>
</dbReference>
<gene>
    <name evidence="8" type="ordered locus">FsymDg_2731</name>
</gene>
<evidence type="ECO:0000313" key="8">
    <source>
        <dbReference type="EMBL" id="AEH10075.1"/>
    </source>
</evidence>
<keyword evidence="4 6" id="KW-0472">Membrane</keyword>
<keyword evidence="9" id="KW-1185">Reference proteome</keyword>
<accession>F8B4V2</accession>
<dbReference type="AlphaFoldDB" id="F8B4V2"/>
<feature type="domain" description="Mechanosensitive ion channel MscS" evidence="7">
    <location>
        <begin position="187"/>
        <end position="253"/>
    </location>
</feature>
<dbReference type="EMBL" id="CP002801">
    <property type="protein sequence ID" value="AEH10075.1"/>
    <property type="molecule type" value="Genomic_DNA"/>
</dbReference>
<evidence type="ECO:0000256" key="6">
    <source>
        <dbReference type="SAM" id="Phobius"/>
    </source>
</evidence>
<feature type="region of interest" description="Disordered" evidence="5">
    <location>
        <begin position="359"/>
        <end position="439"/>
    </location>
</feature>
<reference evidence="8 9" key="1">
    <citation type="submission" date="2011-05" db="EMBL/GenBank/DDBJ databases">
        <title>Complete sequence of chromosome of Frankia symbiont of Datisca glomerata.</title>
        <authorList>
            <consortium name="US DOE Joint Genome Institute"/>
            <person name="Lucas S."/>
            <person name="Han J."/>
            <person name="Lapidus A."/>
            <person name="Cheng J.-F."/>
            <person name="Goodwin L."/>
            <person name="Pitluck S."/>
            <person name="Peters L."/>
            <person name="Mikhailova N."/>
            <person name="Chertkov O."/>
            <person name="Teshima H."/>
            <person name="Han C."/>
            <person name="Tapia R."/>
            <person name="Land M."/>
            <person name="Hauser L."/>
            <person name="Kyrpides N."/>
            <person name="Ivanova N."/>
            <person name="Pagani I."/>
            <person name="Berry A."/>
            <person name="Pawlowski K."/>
            <person name="Persson T."/>
            <person name="Vanden Heuvel B."/>
            <person name="Benson D."/>
            <person name="Woyke T."/>
        </authorList>
    </citation>
    <scope>NUCLEOTIDE SEQUENCE [LARGE SCALE GENOMIC DNA]</scope>
    <source>
        <strain evidence="9">4085684</strain>
    </source>
</reference>
<evidence type="ECO:0000256" key="5">
    <source>
        <dbReference type="SAM" id="MobiDB-lite"/>
    </source>
</evidence>
<keyword evidence="3 6" id="KW-1133">Transmembrane helix</keyword>
<dbReference type="KEGG" id="fsy:FsymDg_2731"/>
<dbReference type="Gene3D" id="2.30.30.60">
    <property type="match status" value="1"/>
</dbReference>